<dbReference type="SMART" id="SM00306">
    <property type="entry name" value="HintN"/>
    <property type="match status" value="1"/>
</dbReference>
<dbReference type="InterPro" id="IPR014756">
    <property type="entry name" value="Ig_E-set"/>
</dbReference>
<dbReference type="Gene3D" id="2.170.16.10">
    <property type="entry name" value="Hedgehog/Intein (Hint) domain"/>
    <property type="match status" value="1"/>
</dbReference>
<dbReference type="InterPro" id="IPR003587">
    <property type="entry name" value="Hint_dom_N"/>
</dbReference>
<organism evidence="5 6">
    <name type="scientific">Streptomyces plumbiresistens</name>
    <dbReference type="NCBI Taxonomy" id="511811"/>
    <lineage>
        <taxon>Bacteria</taxon>
        <taxon>Bacillati</taxon>
        <taxon>Actinomycetota</taxon>
        <taxon>Actinomycetes</taxon>
        <taxon>Kitasatosporales</taxon>
        <taxon>Streptomycetaceae</taxon>
        <taxon>Streptomyces</taxon>
    </lineage>
</organism>
<keyword evidence="6" id="KW-1185">Reference proteome</keyword>
<dbReference type="InterPro" id="IPR013783">
    <property type="entry name" value="Ig-like_fold"/>
</dbReference>
<gene>
    <name evidence="5" type="ORF">GCM10022232_85930</name>
</gene>
<dbReference type="Pfam" id="PF25023">
    <property type="entry name" value="TEN_YD-shell"/>
    <property type="match status" value="1"/>
</dbReference>
<evidence type="ECO:0000259" key="4">
    <source>
        <dbReference type="SMART" id="SM00306"/>
    </source>
</evidence>
<protein>
    <recommendedName>
        <fullName evidence="4">Hint domain-containing protein</fullName>
    </recommendedName>
</protein>
<feature type="region of interest" description="Disordered" evidence="2">
    <location>
        <begin position="36"/>
        <end position="78"/>
    </location>
</feature>
<dbReference type="PRINTS" id="PR00394">
    <property type="entry name" value="RHSPROTEIN"/>
</dbReference>
<dbReference type="NCBIfam" id="TIGR01643">
    <property type="entry name" value="YD_repeat_2x"/>
    <property type="match status" value="6"/>
</dbReference>
<dbReference type="InterPro" id="IPR006141">
    <property type="entry name" value="Intein_N"/>
</dbReference>
<dbReference type="NCBIfam" id="TIGR01443">
    <property type="entry name" value="intein_Cterm"/>
    <property type="match status" value="1"/>
</dbReference>
<evidence type="ECO:0000256" key="1">
    <source>
        <dbReference type="ARBA" id="ARBA00022737"/>
    </source>
</evidence>
<dbReference type="Pfam" id="PF05593">
    <property type="entry name" value="RHS_repeat"/>
    <property type="match status" value="4"/>
</dbReference>
<feature type="domain" description="Hint" evidence="4">
    <location>
        <begin position="2077"/>
        <end position="2182"/>
    </location>
</feature>
<dbReference type="EMBL" id="BAAAZX010000041">
    <property type="protein sequence ID" value="GAA4027034.1"/>
    <property type="molecule type" value="Genomic_DNA"/>
</dbReference>
<dbReference type="Pfam" id="PF01833">
    <property type="entry name" value="TIG"/>
    <property type="match status" value="2"/>
</dbReference>
<dbReference type="PANTHER" id="PTHR32305">
    <property type="match status" value="1"/>
</dbReference>
<name>A0ABP7TJ10_9ACTN</name>
<evidence type="ECO:0000313" key="6">
    <source>
        <dbReference type="Proteomes" id="UP001500456"/>
    </source>
</evidence>
<dbReference type="InterPro" id="IPR056823">
    <property type="entry name" value="TEN-like_YD-shell"/>
</dbReference>
<feature type="chain" id="PRO_5046650639" description="Hint domain-containing protein" evidence="3">
    <location>
        <begin position="38"/>
        <end position="2345"/>
    </location>
</feature>
<dbReference type="InterPro" id="IPR030934">
    <property type="entry name" value="Intein_C"/>
</dbReference>
<proteinExistence type="predicted"/>
<evidence type="ECO:0000313" key="5">
    <source>
        <dbReference type="EMBL" id="GAA4027034.1"/>
    </source>
</evidence>
<dbReference type="Pfam" id="PF07591">
    <property type="entry name" value="PT-HINT"/>
    <property type="match status" value="1"/>
</dbReference>
<reference evidence="6" key="1">
    <citation type="journal article" date="2019" name="Int. J. Syst. Evol. Microbiol.">
        <title>The Global Catalogue of Microorganisms (GCM) 10K type strain sequencing project: providing services to taxonomists for standard genome sequencing and annotation.</title>
        <authorList>
            <consortium name="The Broad Institute Genomics Platform"/>
            <consortium name="The Broad Institute Genome Sequencing Center for Infectious Disease"/>
            <person name="Wu L."/>
            <person name="Ma J."/>
        </authorList>
    </citation>
    <scope>NUCLEOTIDE SEQUENCE [LARGE SCALE GENOMIC DNA]</scope>
    <source>
        <strain evidence="6">JCM 16924</strain>
    </source>
</reference>
<dbReference type="SUPFAM" id="SSF81296">
    <property type="entry name" value="E set domains"/>
    <property type="match status" value="2"/>
</dbReference>
<dbReference type="PANTHER" id="PTHR32305:SF15">
    <property type="entry name" value="PROTEIN RHSA-RELATED"/>
    <property type="match status" value="1"/>
</dbReference>
<keyword evidence="3" id="KW-0732">Signal</keyword>
<feature type="compositionally biased region" description="Polar residues" evidence="2">
    <location>
        <begin position="56"/>
        <end position="78"/>
    </location>
</feature>
<dbReference type="InterPro" id="IPR006530">
    <property type="entry name" value="YD"/>
</dbReference>
<dbReference type="InterPro" id="IPR050708">
    <property type="entry name" value="T6SS_VgrG/RHS"/>
</dbReference>
<dbReference type="SUPFAM" id="SSF49464">
    <property type="entry name" value="Carboxypeptidase regulatory domain-like"/>
    <property type="match status" value="1"/>
</dbReference>
<dbReference type="InterPro" id="IPR031325">
    <property type="entry name" value="RHS_repeat"/>
</dbReference>
<dbReference type="InterPro" id="IPR036844">
    <property type="entry name" value="Hint_dom_sf"/>
</dbReference>
<evidence type="ECO:0000256" key="2">
    <source>
        <dbReference type="SAM" id="MobiDB-lite"/>
    </source>
</evidence>
<keyword evidence="1" id="KW-0677">Repeat</keyword>
<accession>A0ABP7TJ10</accession>
<evidence type="ECO:0000256" key="3">
    <source>
        <dbReference type="SAM" id="SignalP"/>
    </source>
</evidence>
<dbReference type="PROSITE" id="PS50817">
    <property type="entry name" value="INTEIN_N_TER"/>
    <property type="match status" value="1"/>
</dbReference>
<dbReference type="Pfam" id="PF20148">
    <property type="entry name" value="DUF6531"/>
    <property type="match status" value="1"/>
</dbReference>
<dbReference type="InterPro" id="IPR002909">
    <property type="entry name" value="IPT_dom"/>
</dbReference>
<dbReference type="Gene3D" id="2.60.40.10">
    <property type="entry name" value="Immunoglobulins"/>
    <property type="match status" value="2"/>
</dbReference>
<dbReference type="InterPro" id="IPR045351">
    <property type="entry name" value="DUF6531"/>
</dbReference>
<dbReference type="InterPro" id="IPR008969">
    <property type="entry name" value="CarboxyPept-like_regulatory"/>
</dbReference>
<dbReference type="SUPFAM" id="SSF51294">
    <property type="entry name" value="Hedgehog/intein (Hint) domain"/>
    <property type="match status" value="1"/>
</dbReference>
<dbReference type="Gene3D" id="2.180.10.10">
    <property type="entry name" value="RHS repeat-associated core"/>
    <property type="match status" value="2"/>
</dbReference>
<dbReference type="PROSITE" id="PS50818">
    <property type="entry name" value="INTEIN_C_TER"/>
    <property type="match status" value="1"/>
</dbReference>
<sequence length="2345" mass="245981">MRSGNGLLCVISEKRRRLLTVGALVLALAVGSVSADAVPLPEPTPQTTGAAKADVRSSSQPPLTATGSPGQTPDVSAAEPTTDNAVYAYDAAGRLVGVTDPDGETARYRYDKAGNRLGIDRFTSSTLTVLSVVPVRAAPGARVTLSGTGFSSTTANNTVTFGGKTATITSASATRLVVTIPSNAVSGKVAATVGGSTTEAAESFTVASAGPTISKVEPSSGAPGAPVVLSGSGFAATATENVVRFNGIVAEVKTHTGTSLTVEVPPNGRTGRVELDTPDGSATAPGDFTVTQDASEALFDTTMRASITDPDPSQVAVVSAEHKARILFDAERGGAIGFGLEGASFSSRSDISLISPQGTTVASGNFLSTSADWEVNNLPESGTYQFVIDPRGTTDVGSVAVMLSEPASGQLTFDGPTVTTSLPRMGQDSSWTFAAAKGESLSIAVDATAMSSYLRCYLYSPDGSQAGTLPAPNGDSGYLDIDALAQTGQHTLRCDPDSGGTGTAKVTISHYVQAGPLGPTSASTTLELTRPGQDGIATFTGAVGDYISLGSTATTVPSYATVAISGPDGNSVTSFTSAPGRDGDWDSSALTAAGSYTVRVTGRKLETGKVTLTLSRPADAGTLPLGGAAVKATVTRPGQNIHASFTAQAGADLSLKLASNTFAKSLSVTVLAPSGTKVVSNRLISAGAAGTIALTDVAESGPYRVQINPSSLATGAVNLNLAAAATAATANVLTADVPRLSARTACRARWLSLHFFVPLPDWLEVHAGQCDALKQQAAVKAEKAKKAFGMMPKGPDAWQPSVANLKGRDWITGRGAAPKAPAKLRAPPSSTALTGHVLKLDGKPLAGVTVRIGAKRTRTDAKGRFLMVGISADATTMVVDGTSANTKMRKYGRYDIRIHPVAGRSTDLGFPVWMTPLDTSHTITFDAPAKANVTLTTPQIPGLEVRLPKGSVVRDERGKTVTELGITAIPIDRSPFPLPENSVVPVFFTVQPGGTYVFPEGAQIVYPNYTHEAPGTRVDFLAYDPQDKGWYTYGHGTVTRDGKQVVPDKKTRVWDFHGAMLSVSDLIPFDFSAIADIFDWLSGDPVSLQTGMLTDSRTDLGVSDPLGPAEVTRSYWQGDTRSRAFGIGRDLSYNMYLHSQRLYTEVDLYLPGGEKVHFVRTSPGGSYGDAVFEPEGTPTALSGSKIQQESGGWHLRLRDGTDYIFPWYGPLKEIRDRHGNAVRLTRSNGSKGDITTITTPGGRWISLTYDGQHRVTSARDNTGRTTSYTYDSAGRLETVTDPAGKVSSYTYDGTSNRIATATDARGIVYMTNTYDADRRVKKQTLAEGQEYSFAYTQTGTGQITATEVTQPGGAVRRVEFDTSGFGVSDTQAYGSSLARKTLYERGTNHRIAAVVDPYGRRTELSYDANGHVTSALEMAGTGDARSSGTTSFDGPYDQPTTFADALGNATRLTYDARGDLQTSTDPEGRKTAFTFGTDGQVRTVTDASNAITEYTYAHGDLTSAKDAAGRVTHQFTDAAGRISRLTDEAGSLTTVSYDKLNQTREIADPLGNVTALDFDANGNLTSLTDARGNTTTWAYDTADRPKSATDPLGAQALFGYDAAGLMNKATSRSGLSATAVYDQLGRPKTANYGVNALGQAESTVSYAYYDNDLLKQITDSQAGTQSFTYDVYGRPATTTGPTGTVGYDYDEADRRTLMTAAGTSTTYGYDKSSILTSLKTGTQEITFGLDAAGREKTASLPGGITRTTGYDTTGIVTSVAYTQGTKAIGDLAYTRDARSLQTGLTGSLAKVALPAAETGTQFGKDNRITTYSGRDFTYDADGQLRSDGIRTYSWNARGNLTGLTRSGATSSFGYDPLGGRISKSIGGTTSRYLTDGSNPLVEQGSSGTTTATTVTSGLDEFLTRTEGGKTQIYLTDALGTVVALADTDGTIATTYAYDPNGTPTASGTASSNPYTFTGREDDSTGLLYYRSRYYDPQTGRFISQDPIGQAGGVNLYQYALSSPTTYTDPSGNNPLIAGCIVGGLIDGGLDWLTQRLSGRKVNWGQVGQAAAIGCLGGMLGAGLGAKAGSKAGSCIARNSFTGDTPVLMADGAHKPIEDVEVGDTVVASDPESGETGPRKVNTLIQGHGTKQLVEITLGTDSPNGTGAETLTATDGHPFWVPALHRWLDAGDLTAGQWLQTSAGTWIQITAVTRHVRPATVYNLTVDGLHTYYVLAGQDTAAAVLVHNCGGYQWARPSAPTHVLGPGEAWHPSQGIPVIGRLPDTAVGGSWPGYTKLVVAPPWNLAKNDAWIQTIIDQGGKVYVGTPTKGTYWNKVRREPSVFAREVQQLLQAGYRWRGDYLVPGT</sequence>
<feature type="signal peptide" evidence="3">
    <location>
        <begin position="1"/>
        <end position="37"/>
    </location>
</feature>
<dbReference type="InterPro" id="IPR022385">
    <property type="entry name" value="Rhs_assc_core"/>
</dbReference>
<dbReference type="NCBIfam" id="TIGR03696">
    <property type="entry name" value="Rhs_assc_core"/>
    <property type="match status" value="1"/>
</dbReference>
<comment type="caution">
    <text evidence="5">The sequence shown here is derived from an EMBL/GenBank/DDBJ whole genome shotgun (WGS) entry which is preliminary data.</text>
</comment>
<dbReference type="Proteomes" id="UP001500456">
    <property type="component" value="Unassembled WGS sequence"/>
</dbReference>
<dbReference type="CDD" id="cd00081">
    <property type="entry name" value="Hint"/>
    <property type="match status" value="1"/>
</dbReference>